<reference evidence="1 2" key="1">
    <citation type="journal article" date="2010" name="Cell Res.">
        <title>Complete genome sequence of the rifamycin SV-producing Amycolatopsis mediterranei U32 revealed its genetic characteristics in phylogeny and metabolism.</title>
        <authorList>
            <person name="Zhao W."/>
            <person name="Zhong Y."/>
            <person name="Yuan H."/>
            <person name="Wang J."/>
            <person name="Zheng H."/>
            <person name="Wang Y."/>
            <person name="Cen X."/>
            <person name="Xu F."/>
            <person name="Bai J."/>
            <person name="Han X."/>
            <person name="Lu G."/>
            <person name="Zhu Y."/>
            <person name="Shao Z."/>
            <person name="Yan H."/>
            <person name="Li C."/>
            <person name="Peng N."/>
            <person name="Zhang Z."/>
            <person name="Zhang Y."/>
            <person name="Lin W."/>
            <person name="Fan Y."/>
            <person name="Qin Z."/>
            <person name="Hu Y."/>
            <person name="Zhu B."/>
            <person name="Wang S."/>
            <person name="Ding X."/>
            <person name="Zhao G.P."/>
        </authorList>
    </citation>
    <scope>NUCLEOTIDE SEQUENCE [LARGE SCALE GENOMIC DNA]</scope>
    <source>
        <strain evidence="2">U-32</strain>
    </source>
</reference>
<dbReference type="KEGG" id="amd:AMED_5059"/>
<gene>
    <name evidence="1" type="ordered locus">AMED_5059</name>
</gene>
<accession>A0A0H3DB87</accession>
<evidence type="ECO:0000313" key="1">
    <source>
        <dbReference type="EMBL" id="ADJ46824.1"/>
    </source>
</evidence>
<dbReference type="AlphaFoldDB" id="A0A0H3DB87"/>
<evidence type="ECO:0000313" key="2">
    <source>
        <dbReference type="Proteomes" id="UP000000328"/>
    </source>
</evidence>
<dbReference type="Proteomes" id="UP000000328">
    <property type="component" value="Chromosome"/>
</dbReference>
<organism evidence="1 2">
    <name type="scientific">Amycolatopsis mediterranei (strain U-32)</name>
    <dbReference type="NCBI Taxonomy" id="749927"/>
    <lineage>
        <taxon>Bacteria</taxon>
        <taxon>Bacillati</taxon>
        <taxon>Actinomycetota</taxon>
        <taxon>Actinomycetes</taxon>
        <taxon>Pseudonocardiales</taxon>
        <taxon>Pseudonocardiaceae</taxon>
        <taxon>Amycolatopsis</taxon>
    </lineage>
</organism>
<protein>
    <submittedName>
        <fullName evidence="1">Uncharacterized protein</fullName>
    </submittedName>
</protein>
<name>A0A0H3DB87_AMYMU</name>
<dbReference type="InterPro" id="IPR045428">
    <property type="entry name" value="EACC1"/>
</dbReference>
<dbReference type="EMBL" id="CP002000">
    <property type="protein sequence ID" value="ADJ46824.1"/>
    <property type="molecule type" value="Genomic_DNA"/>
</dbReference>
<proteinExistence type="predicted"/>
<dbReference type="HOGENOM" id="CLU_1965948_0_0_11"/>
<dbReference type="eggNOG" id="ENOG502ZR3N">
    <property type="taxonomic scope" value="Bacteria"/>
</dbReference>
<dbReference type="Pfam" id="PF19953">
    <property type="entry name" value="EACC1"/>
    <property type="match status" value="1"/>
</dbReference>
<sequence>MMPDAPMQREFEVVIEPHTDEYSRDDNRWRAQVTTLRRDLQEQVDTVDRGRLVPGAKGTIDELIVGLGSAGAFTAMVECIRAWLGRDKSRRIEVRWDEDGVERFVTFQGSPWTPRRCERSLGRLRRE</sequence>
<dbReference type="OrthoDB" id="4231628at2"/>